<feature type="domain" description="Amidohydrolase-related" evidence="1">
    <location>
        <begin position="51"/>
        <end position="429"/>
    </location>
</feature>
<dbReference type="Proteomes" id="UP001217476">
    <property type="component" value="Chromosome"/>
</dbReference>
<dbReference type="InterPro" id="IPR050138">
    <property type="entry name" value="DHOase/Allantoinase_Hydrolase"/>
</dbReference>
<dbReference type="GO" id="GO:0004038">
    <property type="term" value="F:allantoinase activity"/>
    <property type="evidence" value="ECO:0007669"/>
    <property type="project" value="TreeGrafter"/>
</dbReference>
<dbReference type="PANTHER" id="PTHR43668">
    <property type="entry name" value="ALLANTOINASE"/>
    <property type="match status" value="1"/>
</dbReference>
<dbReference type="SUPFAM" id="SSF51556">
    <property type="entry name" value="Metallo-dependent hydrolases"/>
    <property type="match status" value="1"/>
</dbReference>
<organism evidence="2 3">
    <name type="scientific">Candidatus Devosia phytovorans</name>
    <dbReference type="NCBI Taxonomy" id="3121372"/>
    <lineage>
        <taxon>Bacteria</taxon>
        <taxon>Pseudomonadati</taxon>
        <taxon>Pseudomonadota</taxon>
        <taxon>Alphaproteobacteria</taxon>
        <taxon>Hyphomicrobiales</taxon>
        <taxon>Devosiaceae</taxon>
        <taxon>Devosia</taxon>
    </lineage>
</organism>
<dbReference type="Pfam" id="PF01979">
    <property type="entry name" value="Amidohydro_1"/>
    <property type="match status" value="1"/>
</dbReference>
<dbReference type="Gene3D" id="3.20.20.140">
    <property type="entry name" value="Metal-dependent hydrolases"/>
    <property type="match status" value="1"/>
</dbReference>
<evidence type="ECO:0000313" key="3">
    <source>
        <dbReference type="Proteomes" id="UP001217476"/>
    </source>
</evidence>
<evidence type="ECO:0000313" key="2">
    <source>
        <dbReference type="EMBL" id="WEK03483.1"/>
    </source>
</evidence>
<dbReference type="AlphaFoldDB" id="A0AAJ5VU19"/>
<dbReference type="SUPFAM" id="SSF51338">
    <property type="entry name" value="Composite domain of metallo-dependent hydrolases"/>
    <property type="match status" value="1"/>
</dbReference>
<protein>
    <submittedName>
        <fullName evidence="2">Amidohydrolase family protein</fullName>
    </submittedName>
</protein>
<dbReference type="Gene3D" id="2.30.40.10">
    <property type="entry name" value="Urease, subunit C, domain 1"/>
    <property type="match status" value="1"/>
</dbReference>
<gene>
    <name evidence="2" type="ORF">P0Y65_14945</name>
</gene>
<sequence>MYDLLIRGRVVTPTGIVENGWLAISGGTILAVGSGDAPLARASDDYGSALIMPGAIDGQTHAGSQIGFPGMGKTTHAAVMGGVTTIVDMPYDHPIPVTTGAVLADKVAAIETHAICDVALYGTVPTTPDAAHIGELIQGGVCAFKISSFEAHPDRFPRISNSATLTLLKALEGTGLPLGLHNEDQEIVRQTTADFKAAGRTRAVDHSDSRPPVAELTATANFLELAASTAAHAHIVHISIADGFRLVDAYRERGVQATAEMCAHYLIFDADVDMPRLGGLLKVNPPIRGGEVEKLWQIMDEGHVSFVSSDHSAWEIERKTTESIFDVAAGMPGLEALLPGFFTAAAKRSGFDAAAVLTAEYLAERPARFFGLSRKGRLAPGYDADIAVLSPAAMIYDSKRNARGPGWSAYDGMEFAVTPAATFVRGQRVWDGETVGAEGQGRYVPRG</sequence>
<name>A0AAJ5VU19_9HYPH</name>
<dbReference type="PANTHER" id="PTHR43668:SF2">
    <property type="entry name" value="ALLANTOINASE"/>
    <property type="match status" value="1"/>
</dbReference>
<dbReference type="InterPro" id="IPR006680">
    <property type="entry name" value="Amidohydro-rel"/>
</dbReference>
<reference evidence="2" key="1">
    <citation type="submission" date="2023-03" db="EMBL/GenBank/DDBJ databases">
        <title>Andean soil-derived lignocellulolytic bacterial consortium as a source of novel taxa and putative plastic-active enzymes.</title>
        <authorList>
            <person name="Diaz-Garcia L."/>
            <person name="Chuvochina M."/>
            <person name="Feuerriegel G."/>
            <person name="Bunk B."/>
            <person name="Sproer C."/>
            <person name="Streit W.R."/>
            <person name="Rodriguez L.M."/>
            <person name="Overmann J."/>
            <person name="Jimenez D.J."/>
        </authorList>
    </citation>
    <scope>NUCLEOTIDE SEQUENCE</scope>
    <source>
        <strain evidence="2">MAG 4196</strain>
    </source>
</reference>
<dbReference type="EMBL" id="CP119312">
    <property type="protein sequence ID" value="WEK03483.1"/>
    <property type="molecule type" value="Genomic_DNA"/>
</dbReference>
<accession>A0AAJ5VU19</accession>
<evidence type="ECO:0000259" key="1">
    <source>
        <dbReference type="Pfam" id="PF01979"/>
    </source>
</evidence>
<dbReference type="GO" id="GO:0005737">
    <property type="term" value="C:cytoplasm"/>
    <property type="evidence" value="ECO:0007669"/>
    <property type="project" value="TreeGrafter"/>
</dbReference>
<dbReference type="InterPro" id="IPR032466">
    <property type="entry name" value="Metal_Hydrolase"/>
</dbReference>
<dbReference type="InterPro" id="IPR011059">
    <property type="entry name" value="Metal-dep_hydrolase_composite"/>
</dbReference>
<proteinExistence type="predicted"/>
<dbReference type="GO" id="GO:0006145">
    <property type="term" value="P:purine nucleobase catabolic process"/>
    <property type="evidence" value="ECO:0007669"/>
    <property type="project" value="TreeGrafter"/>
</dbReference>